<gene>
    <name evidence="2" type="ORF">POLS_LOCUS3818</name>
</gene>
<organism evidence="2 3">
    <name type="scientific">Penicillium olsonii</name>
    <dbReference type="NCBI Taxonomy" id="99116"/>
    <lineage>
        <taxon>Eukaryota</taxon>
        <taxon>Fungi</taxon>
        <taxon>Dikarya</taxon>
        <taxon>Ascomycota</taxon>
        <taxon>Pezizomycotina</taxon>
        <taxon>Eurotiomycetes</taxon>
        <taxon>Eurotiomycetidae</taxon>
        <taxon>Eurotiales</taxon>
        <taxon>Aspergillaceae</taxon>
        <taxon>Penicillium</taxon>
    </lineage>
</organism>
<protein>
    <recommendedName>
        <fullName evidence="4">MARVEL domain-containing protein</fullName>
    </recommendedName>
</protein>
<feature type="transmembrane region" description="Helical" evidence="1">
    <location>
        <begin position="87"/>
        <end position="107"/>
    </location>
</feature>
<reference evidence="2" key="1">
    <citation type="submission" date="2021-07" db="EMBL/GenBank/DDBJ databases">
        <authorList>
            <person name="Branca A.L. A."/>
        </authorList>
    </citation>
    <scope>NUCLEOTIDE SEQUENCE</scope>
</reference>
<evidence type="ECO:0008006" key="4">
    <source>
        <dbReference type="Google" id="ProtNLM"/>
    </source>
</evidence>
<comment type="caution">
    <text evidence="2">The sequence shown here is derived from an EMBL/GenBank/DDBJ whole genome shotgun (WGS) entry which is preliminary data.</text>
</comment>
<evidence type="ECO:0000313" key="2">
    <source>
        <dbReference type="EMBL" id="CAG8070410.1"/>
    </source>
</evidence>
<feature type="transmembrane region" description="Helical" evidence="1">
    <location>
        <begin position="127"/>
        <end position="153"/>
    </location>
</feature>
<feature type="transmembrane region" description="Helical" evidence="1">
    <location>
        <begin position="49"/>
        <end position="75"/>
    </location>
</feature>
<keyword evidence="1" id="KW-0812">Transmembrane</keyword>
<accession>A0A9W4HNM9</accession>
<sequence>MVLNIILYTLLGTSFVFAIVELGLSAFVVSATAQQYDAWGYSVKVKAPAIVAFMVFASLWTMIITVAALVLPWYYTRKGSVTPKLNTVLAASFVAGYFVTMVFWLAAFADLATYLDYISNEYYDAMVAFAVLLWLLFLALLVFTILAMCGVMASDWAGYQPVKKNKTNAPAEPAHDLPMSTYSATPVAPFVVSSSDAER</sequence>
<feature type="transmembrane region" description="Helical" evidence="1">
    <location>
        <begin position="7"/>
        <end position="29"/>
    </location>
</feature>
<proteinExistence type="predicted"/>
<evidence type="ECO:0000313" key="3">
    <source>
        <dbReference type="Proteomes" id="UP001153618"/>
    </source>
</evidence>
<keyword evidence="1" id="KW-1133">Transmembrane helix</keyword>
<dbReference type="Proteomes" id="UP001153618">
    <property type="component" value="Unassembled WGS sequence"/>
</dbReference>
<dbReference type="AlphaFoldDB" id="A0A9W4HNM9"/>
<evidence type="ECO:0000256" key="1">
    <source>
        <dbReference type="SAM" id="Phobius"/>
    </source>
</evidence>
<dbReference type="EMBL" id="CAJVOS010000018">
    <property type="protein sequence ID" value="CAG8070410.1"/>
    <property type="molecule type" value="Genomic_DNA"/>
</dbReference>
<keyword evidence="1" id="KW-0472">Membrane</keyword>
<name>A0A9W4HNM9_PENOL</name>
<keyword evidence="3" id="KW-1185">Reference proteome</keyword>
<dbReference type="OrthoDB" id="2117453at2759"/>